<keyword evidence="1" id="KW-0472">Membrane</keyword>
<dbReference type="Proteomes" id="UP001595724">
    <property type="component" value="Unassembled WGS sequence"/>
</dbReference>
<reference evidence="3" key="1">
    <citation type="journal article" date="2019" name="Int. J. Syst. Evol. Microbiol.">
        <title>The Global Catalogue of Microorganisms (GCM) 10K type strain sequencing project: providing services to taxonomists for standard genome sequencing and annotation.</title>
        <authorList>
            <consortium name="The Broad Institute Genomics Platform"/>
            <consortium name="The Broad Institute Genome Sequencing Center for Infectious Disease"/>
            <person name="Wu L."/>
            <person name="Ma J."/>
        </authorList>
    </citation>
    <scope>NUCLEOTIDE SEQUENCE [LARGE SCALE GENOMIC DNA]</scope>
    <source>
        <strain evidence="3">KCTC 42211</strain>
    </source>
</reference>
<accession>A0ABV7UTC8</accession>
<keyword evidence="1" id="KW-0812">Transmembrane</keyword>
<organism evidence="2 3">
    <name type="scientific">Luteimonas notoginsengisoli</name>
    <dbReference type="NCBI Taxonomy" id="1578200"/>
    <lineage>
        <taxon>Bacteria</taxon>
        <taxon>Pseudomonadati</taxon>
        <taxon>Pseudomonadota</taxon>
        <taxon>Gammaproteobacteria</taxon>
        <taxon>Lysobacterales</taxon>
        <taxon>Lysobacteraceae</taxon>
        <taxon>Luteimonas</taxon>
    </lineage>
</organism>
<dbReference type="RefSeq" id="WP_386709387.1">
    <property type="nucleotide sequence ID" value="NZ_JBHRYF010000008.1"/>
</dbReference>
<feature type="transmembrane region" description="Helical" evidence="1">
    <location>
        <begin position="7"/>
        <end position="28"/>
    </location>
</feature>
<keyword evidence="1" id="KW-1133">Transmembrane helix</keyword>
<evidence type="ECO:0000313" key="3">
    <source>
        <dbReference type="Proteomes" id="UP001595724"/>
    </source>
</evidence>
<sequence>MSRLATVVRWACLLAGVCGLVISAWAFIDPTAFPQMRMDGMVPPPSPRWRAALGFVFSLLLVGYGSGRLRHRELP</sequence>
<feature type="transmembrane region" description="Helical" evidence="1">
    <location>
        <begin position="48"/>
        <end position="67"/>
    </location>
</feature>
<name>A0ABV7UTC8_9GAMM</name>
<keyword evidence="3" id="KW-1185">Reference proteome</keyword>
<dbReference type="EMBL" id="JBHRYF010000008">
    <property type="protein sequence ID" value="MFC3660255.1"/>
    <property type="molecule type" value="Genomic_DNA"/>
</dbReference>
<proteinExistence type="predicted"/>
<evidence type="ECO:0000313" key="2">
    <source>
        <dbReference type="EMBL" id="MFC3660255.1"/>
    </source>
</evidence>
<evidence type="ECO:0000256" key="1">
    <source>
        <dbReference type="SAM" id="Phobius"/>
    </source>
</evidence>
<comment type="caution">
    <text evidence="2">The sequence shown here is derived from an EMBL/GenBank/DDBJ whole genome shotgun (WGS) entry which is preliminary data.</text>
</comment>
<gene>
    <name evidence="2" type="ORF">ACFOM9_09275</name>
</gene>
<protein>
    <submittedName>
        <fullName evidence="2">Uncharacterized protein</fullName>
    </submittedName>
</protein>